<evidence type="ECO:0000259" key="5">
    <source>
        <dbReference type="Pfam" id="PF07804"/>
    </source>
</evidence>
<evidence type="ECO:0000256" key="3">
    <source>
        <dbReference type="ARBA" id="ARBA00022777"/>
    </source>
</evidence>
<sequence length="414" mass="46059">MVGKFVYAKSYLALEHKLAIDPITLPLSPREYTTTQQLGFFGVFADSSPDSWGRGVIELMYGKPDSPVGYLLRSQDDRVGNLGFSVSAEKPPVQRPLPSREILSSAVGVLAGIERGQKEEPALEHWVRPNTAMGGARPKLTIADDNYQWIAKFPSRLDDPEVSIARLEHATHALAKLCGIDTVHSEVHSVDGHDILLVRRFDRTALKNGGVTTWGRNAFVSARTVLYSSPVNDYSESGSYANVARDMIRWSTKPGSDKPELFRRMVFNCLVSNSDDHERNHGFVGDDLAVGYRLSSAYDMVPRVPTTRRRVQAMLVGKTAAPTRENILSNVEPYGLTPKAAAEIYDHIQTTVRQNWRKCFDQSGLDERAMDKLASCFPSTLKEALRSAPRSVVESDDSKVHDEYRRPGPRTPSQ</sequence>
<reference evidence="6" key="1">
    <citation type="submission" date="2023-06" db="EMBL/GenBank/DDBJ databases">
        <authorList>
            <person name="Jiang Y."/>
            <person name="Liu Q."/>
        </authorList>
    </citation>
    <scope>NUCLEOTIDE SEQUENCE</scope>
    <source>
        <strain evidence="6">CGMCC 1.12090</strain>
    </source>
</reference>
<dbReference type="EMBL" id="JAUKVY010000021">
    <property type="protein sequence ID" value="MDO1535595.1"/>
    <property type="molecule type" value="Genomic_DNA"/>
</dbReference>
<feature type="domain" description="HipA-like C-terminal" evidence="5">
    <location>
        <begin position="132"/>
        <end position="356"/>
    </location>
</feature>
<proteinExistence type="inferred from homology"/>
<dbReference type="RefSeq" id="WP_301813360.1">
    <property type="nucleotide sequence ID" value="NZ_JAUJZH010000021.1"/>
</dbReference>
<evidence type="ECO:0000256" key="4">
    <source>
        <dbReference type="SAM" id="MobiDB-lite"/>
    </source>
</evidence>
<accession>A0ABT8S9Y0</accession>
<comment type="similarity">
    <text evidence="1">Belongs to the HipA Ser/Thr kinase family.</text>
</comment>
<dbReference type="Pfam" id="PF07804">
    <property type="entry name" value="HipA_C"/>
    <property type="match status" value="1"/>
</dbReference>
<dbReference type="InterPro" id="IPR012893">
    <property type="entry name" value="HipA-like_C"/>
</dbReference>
<evidence type="ECO:0000256" key="2">
    <source>
        <dbReference type="ARBA" id="ARBA00022679"/>
    </source>
</evidence>
<evidence type="ECO:0000313" key="6">
    <source>
        <dbReference type="EMBL" id="MDO1535595.1"/>
    </source>
</evidence>
<evidence type="ECO:0000256" key="1">
    <source>
        <dbReference type="ARBA" id="ARBA00010164"/>
    </source>
</evidence>
<keyword evidence="2" id="KW-0808">Transferase</keyword>
<gene>
    <name evidence="6" type="ORF">Q2T77_25235</name>
</gene>
<keyword evidence="3" id="KW-0418">Kinase</keyword>
<feature type="region of interest" description="Disordered" evidence="4">
    <location>
        <begin position="384"/>
        <end position="414"/>
    </location>
</feature>
<dbReference type="PANTHER" id="PTHR37419">
    <property type="entry name" value="SERINE/THREONINE-PROTEIN KINASE TOXIN HIPA"/>
    <property type="match status" value="1"/>
</dbReference>
<feature type="compositionally biased region" description="Basic and acidic residues" evidence="4">
    <location>
        <begin position="396"/>
        <end position="406"/>
    </location>
</feature>
<protein>
    <submittedName>
        <fullName evidence="6">Type II toxin-antitoxin system HipA family toxin</fullName>
    </submittedName>
</protein>
<dbReference type="Proteomes" id="UP001169027">
    <property type="component" value="Unassembled WGS sequence"/>
</dbReference>
<evidence type="ECO:0000313" key="7">
    <source>
        <dbReference type="Proteomes" id="UP001169027"/>
    </source>
</evidence>
<organism evidence="6 7">
    <name type="scientific">Variovorax ginsengisoli</name>
    <dbReference type="NCBI Taxonomy" id="363844"/>
    <lineage>
        <taxon>Bacteria</taxon>
        <taxon>Pseudomonadati</taxon>
        <taxon>Pseudomonadota</taxon>
        <taxon>Betaproteobacteria</taxon>
        <taxon>Burkholderiales</taxon>
        <taxon>Comamonadaceae</taxon>
        <taxon>Variovorax</taxon>
    </lineage>
</organism>
<name>A0ABT8S9Y0_9BURK</name>
<dbReference type="InterPro" id="IPR052028">
    <property type="entry name" value="HipA_Ser/Thr_kinase"/>
</dbReference>
<comment type="caution">
    <text evidence="6">The sequence shown here is derived from an EMBL/GenBank/DDBJ whole genome shotgun (WGS) entry which is preliminary data.</text>
</comment>
<dbReference type="PANTHER" id="PTHR37419:SF8">
    <property type="entry name" value="TOXIN YJJJ"/>
    <property type="match status" value="1"/>
</dbReference>
<keyword evidence="7" id="KW-1185">Reference proteome</keyword>